<dbReference type="PANTHER" id="PTHR12904:SF23">
    <property type="entry name" value="PROTEIN ZER-1 HOMOLOG"/>
    <property type="match status" value="1"/>
</dbReference>
<feature type="region of interest" description="Disordered" evidence="1">
    <location>
        <begin position="606"/>
        <end position="638"/>
    </location>
</feature>
<dbReference type="InterPro" id="IPR032675">
    <property type="entry name" value="LRR_dom_sf"/>
</dbReference>
<proteinExistence type="predicted"/>
<dbReference type="GeneID" id="17287403"/>
<name>A0A0D3L298_EMIH1</name>
<sequence>MRAPSRSSDAHSLFGMASAALAEAISDASRSPASLLGVGSLALVPSPLSARLFKAVAAELSQAAPQPVLPSPPLPLLRLWYGSRHVERLAVSAADDDWAVEVGGCSALPSLSSLDLPGARLTAHGAAHLAAGLRALTHLRIADCHGLGAAGFGVLCGGCLQLVSLQLPNCKIALDAAAVRTMVDRLAGLTALDLGGNLLASAAVPPLCSAPLRLLRVWGSATALGLQCVSLGLASRLADLSLAHAALLPGDLARCTSLASSESLTSLTLSGTSLSAADLAAAASPPGLTSLDLSCCCVEAAAALRVALCAARRLERLLLDRLECACRPPQHRPPGGAPPVAQSPAPLRELRLSGCPSLGPPLWPSAPLSLEVLDLSGGETPFSHLLPPGPPASPPVRLPALRLLLLADCRLTDADARPISHLCPRLEALDLSGNPLLSDAAVLPLAALRRTLRSLALKRLPLVTAHALAALRALPLQTLDLRGSSVPPDEAEASLGIARRAAERAAERARRAAAATARLRAVQTEAERSARAAHRARGKVRYSVEALLALRQSPLARAPGRPTASVVDGGGGGGAAAALLLRRAPFGSAACGAPWEDRAEVLWEQGTGGWEEPERGGALEEGLAGANGGGEEREESDC</sequence>
<evidence type="ECO:0000313" key="3">
    <source>
        <dbReference type="Proteomes" id="UP000013827"/>
    </source>
</evidence>
<dbReference type="EnsemblProtists" id="EOD42133">
    <property type="protein sequence ID" value="EOD42133"/>
    <property type="gene ID" value="EMIHUDRAFT_95283"/>
</dbReference>
<dbReference type="PaxDb" id="2903-EOD42133"/>
<evidence type="ECO:0000256" key="1">
    <source>
        <dbReference type="SAM" id="MobiDB-lite"/>
    </source>
</evidence>
<protein>
    <submittedName>
        <fullName evidence="2">Uncharacterized protein</fullName>
    </submittedName>
</protein>
<dbReference type="Gene3D" id="3.80.10.10">
    <property type="entry name" value="Ribonuclease Inhibitor"/>
    <property type="match status" value="3"/>
</dbReference>
<dbReference type="Proteomes" id="UP000013827">
    <property type="component" value="Unassembled WGS sequence"/>
</dbReference>
<dbReference type="KEGG" id="ehx:EMIHUDRAFT_95283"/>
<dbReference type="PANTHER" id="PTHR12904">
    <property type="match status" value="1"/>
</dbReference>
<evidence type="ECO:0000313" key="2">
    <source>
        <dbReference type="EnsemblProtists" id="EOD42133"/>
    </source>
</evidence>
<dbReference type="HOGENOM" id="CLU_429261_0_0_1"/>
<dbReference type="AlphaFoldDB" id="A0A0D3L298"/>
<dbReference type="RefSeq" id="XP_005794562.1">
    <property type="nucleotide sequence ID" value="XM_005794505.1"/>
</dbReference>
<dbReference type="SUPFAM" id="SSF52047">
    <property type="entry name" value="RNI-like"/>
    <property type="match status" value="1"/>
</dbReference>
<dbReference type="SMART" id="SM00368">
    <property type="entry name" value="LRR_RI"/>
    <property type="match status" value="4"/>
</dbReference>
<dbReference type="InterPro" id="IPR006553">
    <property type="entry name" value="Leu-rich_rpt_Cys-con_subtyp"/>
</dbReference>
<dbReference type="OMA" id="LAAGICK"/>
<dbReference type="SMART" id="SM00367">
    <property type="entry name" value="LRR_CC"/>
    <property type="match status" value="5"/>
</dbReference>
<dbReference type="InterPro" id="IPR051341">
    <property type="entry name" value="Zyg-11_UBL_adapter"/>
</dbReference>
<accession>A0A0D3L298</accession>
<keyword evidence="3" id="KW-1185">Reference proteome</keyword>
<reference evidence="2" key="2">
    <citation type="submission" date="2024-10" db="UniProtKB">
        <authorList>
            <consortium name="EnsemblProtists"/>
        </authorList>
    </citation>
    <scope>IDENTIFICATION</scope>
</reference>
<organism evidence="2 3">
    <name type="scientific">Emiliania huxleyi (strain CCMP1516)</name>
    <dbReference type="NCBI Taxonomy" id="280463"/>
    <lineage>
        <taxon>Eukaryota</taxon>
        <taxon>Haptista</taxon>
        <taxon>Haptophyta</taxon>
        <taxon>Prymnesiophyceae</taxon>
        <taxon>Isochrysidales</taxon>
        <taxon>Noelaerhabdaceae</taxon>
        <taxon>Emiliania</taxon>
    </lineage>
</organism>
<reference evidence="3" key="1">
    <citation type="journal article" date="2013" name="Nature">
        <title>Pan genome of the phytoplankton Emiliania underpins its global distribution.</title>
        <authorList>
            <person name="Read B.A."/>
            <person name="Kegel J."/>
            <person name="Klute M.J."/>
            <person name="Kuo A."/>
            <person name="Lefebvre S.C."/>
            <person name="Maumus F."/>
            <person name="Mayer C."/>
            <person name="Miller J."/>
            <person name="Monier A."/>
            <person name="Salamov A."/>
            <person name="Young J."/>
            <person name="Aguilar M."/>
            <person name="Claverie J.M."/>
            <person name="Frickenhaus S."/>
            <person name="Gonzalez K."/>
            <person name="Herman E.K."/>
            <person name="Lin Y.C."/>
            <person name="Napier J."/>
            <person name="Ogata H."/>
            <person name="Sarno A.F."/>
            <person name="Shmutz J."/>
            <person name="Schroeder D."/>
            <person name="de Vargas C."/>
            <person name="Verret F."/>
            <person name="von Dassow P."/>
            <person name="Valentin K."/>
            <person name="Van de Peer Y."/>
            <person name="Wheeler G."/>
            <person name="Dacks J.B."/>
            <person name="Delwiche C.F."/>
            <person name="Dyhrman S.T."/>
            <person name="Glockner G."/>
            <person name="John U."/>
            <person name="Richards T."/>
            <person name="Worden A.Z."/>
            <person name="Zhang X."/>
            <person name="Grigoriev I.V."/>
            <person name="Allen A.E."/>
            <person name="Bidle K."/>
            <person name="Borodovsky M."/>
            <person name="Bowler C."/>
            <person name="Brownlee C."/>
            <person name="Cock J.M."/>
            <person name="Elias M."/>
            <person name="Gladyshev V.N."/>
            <person name="Groth M."/>
            <person name="Guda C."/>
            <person name="Hadaegh A."/>
            <person name="Iglesias-Rodriguez M.D."/>
            <person name="Jenkins J."/>
            <person name="Jones B.M."/>
            <person name="Lawson T."/>
            <person name="Leese F."/>
            <person name="Lindquist E."/>
            <person name="Lobanov A."/>
            <person name="Lomsadze A."/>
            <person name="Malik S.B."/>
            <person name="Marsh M.E."/>
            <person name="Mackinder L."/>
            <person name="Mock T."/>
            <person name="Mueller-Roeber B."/>
            <person name="Pagarete A."/>
            <person name="Parker M."/>
            <person name="Probert I."/>
            <person name="Quesneville H."/>
            <person name="Raines C."/>
            <person name="Rensing S.A."/>
            <person name="Riano-Pachon D.M."/>
            <person name="Richier S."/>
            <person name="Rokitta S."/>
            <person name="Shiraiwa Y."/>
            <person name="Soanes D.M."/>
            <person name="van der Giezen M."/>
            <person name="Wahlund T.M."/>
            <person name="Williams B."/>
            <person name="Wilson W."/>
            <person name="Wolfe G."/>
            <person name="Wurch L.L."/>
        </authorList>
    </citation>
    <scope>NUCLEOTIDE SEQUENCE</scope>
</reference>